<sequence length="83" mass="8825">MVNAGLPGLDRSQTLSRRERLDLTPNSSESARHGLGVGPASTTKKEIKKVLDFGVESRPGDAIEQCRTVDLAVHLGTNGSDPI</sequence>
<dbReference type="AlphaFoldDB" id="A0AAV6IT67"/>
<accession>A0AAV6IT67</accession>
<name>A0AAV6IT67_9ERIC</name>
<evidence type="ECO:0000256" key="1">
    <source>
        <dbReference type="SAM" id="MobiDB-lite"/>
    </source>
</evidence>
<gene>
    <name evidence="2" type="ORF">RHGRI_030269</name>
</gene>
<evidence type="ECO:0000313" key="3">
    <source>
        <dbReference type="Proteomes" id="UP000823749"/>
    </source>
</evidence>
<keyword evidence="3" id="KW-1185">Reference proteome</keyword>
<dbReference type="EMBL" id="JACTNZ010000010">
    <property type="protein sequence ID" value="KAG5529834.1"/>
    <property type="molecule type" value="Genomic_DNA"/>
</dbReference>
<comment type="caution">
    <text evidence="2">The sequence shown here is derived from an EMBL/GenBank/DDBJ whole genome shotgun (WGS) entry which is preliminary data.</text>
</comment>
<feature type="region of interest" description="Disordered" evidence="1">
    <location>
        <begin position="1"/>
        <end position="41"/>
    </location>
</feature>
<reference evidence="2" key="1">
    <citation type="submission" date="2020-08" db="EMBL/GenBank/DDBJ databases">
        <title>Plant Genome Project.</title>
        <authorList>
            <person name="Zhang R.-G."/>
        </authorList>
    </citation>
    <scope>NUCLEOTIDE SEQUENCE</scope>
    <source>
        <strain evidence="2">WSP0</strain>
        <tissue evidence="2">Leaf</tissue>
    </source>
</reference>
<dbReference type="Proteomes" id="UP000823749">
    <property type="component" value="Chromosome 10"/>
</dbReference>
<proteinExistence type="predicted"/>
<protein>
    <submittedName>
        <fullName evidence="2">Uncharacterized protein</fullName>
    </submittedName>
</protein>
<evidence type="ECO:0000313" key="2">
    <source>
        <dbReference type="EMBL" id="KAG5529834.1"/>
    </source>
</evidence>
<organism evidence="2 3">
    <name type="scientific">Rhododendron griersonianum</name>
    <dbReference type="NCBI Taxonomy" id="479676"/>
    <lineage>
        <taxon>Eukaryota</taxon>
        <taxon>Viridiplantae</taxon>
        <taxon>Streptophyta</taxon>
        <taxon>Embryophyta</taxon>
        <taxon>Tracheophyta</taxon>
        <taxon>Spermatophyta</taxon>
        <taxon>Magnoliopsida</taxon>
        <taxon>eudicotyledons</taxon>
        <taxon>Gunneridae</taxon>
        <taxon>Pentapetalae</taxon>
        <taxon>asterids</taxon>
        <taxon>Ericales</taxon>
        <taxon>Ericaceae</taxon>
        <taxon>Ericoideae</taxon>
        <taxon>Rhodoreae</taxon>
        <taxon>Rhododendron</taxon>
    </lineage>
</organism>